<dbReference type="InterPro" id="IPR029016">
    <property type="entry name" value="GAF-like_dom_sf"/>
</dbReference>
<evidence type="ECO:0000256" key="11">
    <source>
        <dbReference type="SAM" id="Phobius"/>
    </source>
</evidence>
<dbReference type="GO" id="GO:0000155">
    <property type="term" value="F:phosphorelay sensor kinase activity"/>
    <property type="evidence" value="ECO:0007669"/>
    <property type="project" value="TreeGrafter"/>
</dbReference>
<evidence type="ECO:0000256" key="2">
    <source>
        <dbReference type="ARBA" id="ARBA00022553"/>
    </source>
</evidence>
<evidence type="ECO:0000256" key="6">
    <source>
        <dbReference type="ARBA" id="ARBA00022777"/>
    </source>
</evidence>
<dbReference type="Proteomes" id="UP000440694">
    <property type="component" value="Unassembled WGS sequence"/>
</dbReference>
<proteinExistence type="predicted"/>
<keyword evidence="2" id="KW-0597">Phosphoprotein</keyword>
<dbReference type="InterPro" id="IPR052023">
    <property type="entry name" value="Histidine_kinase_KdpD"/>
</dbReference>
<dbReference type="PANTHER" id="PTHR45569:SF1">
    <property type="entry name" value="SENSOR PROTEIN KDPD"/>
    <property type="match status" value="1"/>
</dbReference>
<dbReference type="GO" id="GO:0005886">
    <property type="term" value="C:plasma membrane"/>
    <property type="evidence" value="ECO:0007669"/>
    <property type="project" value="TreeGrafter"/>
</dbReference>
<evidence type="ECO:0000256" key="10">
    <source>
        <dbReference type="ARBA" id="ARBA00023136"/>
    </source>
</evidence>
<evidence type="ECO:0000313" key="14">
    <source>
        <dbReference type="Proteomes" id="UP000440694"/>
    </source>
</evidence>
<reference evidence="13 14" key="1">
    <citation type="submission" date="2019-11" db="EMBL/GenBank/DDBJ databases">
        <title>Identification of a novel strain.</title>
        <authorList>
            <person name="Xu Q."/>
            <person name="Wang G."/>
        </authorList>
    </citation>
    <scope>NUCLEOTIDE SEQUENCE [LARGE SCALE GENOMIC DNA]</scope>
    <source>
        <strain evidence="14">xq</strain>
    </source>
</reference>
<evidence type="ECO:0000259" key="12">
    <source>
        <dbReference type="Pfam" id="PF13493"/>
    </source>
</evidence>
<feature type="transmembrane region" description="Helical" evidence="11">
    <location>
        <begin position="53"/>
        <end position="72"/>
    </location>
</feature>
<keyword evidence="14" id="KW-1185">Reference proteome</keyword>
<feature type="domain" description="Sensor protein KdpD transmembrane" evidence="12">
    <location>
        <begin position="56"/>
        <end position="160"/>
    </location>
</feature>
<dbReference type="Gene3D" id="3.30.450.40">
    <property type="match status" value="1"/>
</dbReference>
<evidence type="ECO:0000313" key="13">
    <source>
        <dbReference type="EMBL" id="MTD93528.1"/>
    </source>
</evidence>
<keyword evidence="3" id="KW-0808">Transferase</keyword>
<keyword evidence="9" id="KW-0902">Two-component regulatory system</keyword>
<keyword evidence="6" id="KW-0418">Kinase</keyword>
<gene>
    <name evidence="13" type="ORF">GIW81_04170</name>
</gene>
<dbReference type="AlphaFoldDB" id="A0A6I3KG54"/>
<dbReference type="EMBL" id="WMBQ01000001">
    <property type="protein sequence ID" value="MTD93528.1"/>
    <property type="molecule type" value="Genomic_DNA"/>
</dbReference>
<protein>
    <submittedName>
        <fullName evidence="13">DUF4118 domain-containing protein</fullName>
    </submittedName>
</protein>
<keyword evidence="7" id="KW-0067">ATP-binding</keyword>
<keyword evidence="10 11" id="KW-0472">Membrane</keyword>
<organism evidence="13 14">
    <name type="scientific">Hyphomicrobium album</name>
    <dbReference type="NCBI Taxonomy" id="2665159"/>
    <lineage>
        <taxon>Bacteria</taxon>
        <taxon>Pseudomonadati</taxon>
        <taxon>Pseudomonadota</taxon>
        <taxon>Alphaproteobacteria</taxon>
        <taxon>Hyphomicrobiales</taxon>
        <taxon>Hyphomicrobiaceae</taxon>
        <taxon>Hyphomicrobium</taxon>
    </lineage>
</organism>
<keyword evidence="5" id="KW-0547">Nucleotide-binding</keyword>
<dbReference type="PANTHER" id="PTHR45569">
    <property type="entry name" value="SENSOR PROTEIN KDPD"/>
    <property type="match status" value="1"/>
</dbReference>
<evidence type="ECO:0000256" key="5">
    <source>
        <dbReference type="ARBA" id="ARBA00022741"/>
    </source>
</evidence>
<evidence type="ECO:0000256" key="4">
    <source>
        <dbReference type="ARBA" id="ARBA00022692"/>
    </source>
</evidence>
<evidence type="ECO:0000256" key="9">
    <source>
        <dbReference type="ARBA" id="ARBA00023012"/>
    </source>
</evidence>
<comment type="subcellular location">
    <subcellularLocation>
        <location evidence="1">Membrane</location>
        <topology evidence="1">Multi-pass membrane protein</topology>
    </subcellularLocation>
</comment>
<sequence length="310" mass="32397">MGHSPVPLAQAKGVCRRVLHKAGVGQVAGITPKPRRVGAPPPDADALLAAPAVVRYLASFAMTAVATVVAVGVDSQVTIPNLSLVFVVPVVIAATNFGLGPSLCSGILGALAFNFFLTEPRYTLVVNDAANIWAIGLLFVIGLIVSGVAFTSHRRAAEAAVLRRQVTVLQDYSRDIIAADNTKAVVSITSQALATLFHVPVVVMLVKEGKVVSLERVGGVEPQEAELEAARSSLATRTVARAGSYPDFSSRFDFWPVETAAGTGAIIGLAFDPDERPSAPSTLVDIIGSILALALDRQDLQIGREARTAS</sequence>
<feature type="transmembrane region" description="Helical" evidence="11">
    <location>
        <begin position="129"/>
        <end position="150"/>
    </location>
</feature>
<evidence type="ECO:0000256" key="1">
    <source>
        <dbReference type="ARBA" id="ARBA00004141"/>
    </source>
</evidence>
<evidence type="ECO:0000256" key="7">
    <source>
        <dbReference type="ARBA" id="ARBA00022840"/>
    </source>
</evidence>
<dbReference type="GO" id="GO:0005524">
    <property type="term" value="F:ATP binding"/>
    <property type="evidence" value="ECO:0007669"/>
    <property type="project" value="UniProtKB-KW"/>
</dbReference>
<dbReference type="Pfam" id="PF13493">
    <property type="entry name" value="DUF4118"/>
    <property type="match status" value="1"/>
</dbReference>
<feature type="transmembrane region" description="Helical" evidence="11">
    <location>
        <begin position="84"/>
        <end position="117"/>
    </location>
</feature>
<dbReference type="Gene3D" id="1.20.120.620">
    <property type="entry name" value="Backbone structure of the membrane domain of e. Coli histidine kinase receptor kdpd"/>
    <property type="match status" value="1"/>
</dbReference>
<keyword evidence="4 11" id="KW-0812">Transmembrane</keyword>
<name>A0A6I3KG54_9HYPH</name>
<comment type="caution">
    <text evidence="13">The sequence shown here is derived from an EMBL/GenBank/DDBJ whole genome shotgun (WGS) entry which is preliminary data.</text>
</comment>
<keyword evidence="8 11" id="KW-1133">Transmembrane helix</keyword>
<dbReference type="InterPro" id="IPR038318">
    <property type="entry name" value="KdpD_sf"/>
</dbReference>
<evidence type="ECO:0000256" key="8">
    <source>
        <dbReference type="ARBA" id="ARBA00022989"/>
    </source>
</evidence>
<accession>A0A6I3KG54</accession>
<evidence type="ECO:0000256" key="3">
    <source>
        <dbReference type="ARBA" id="ARBA00022679"/>
    </source>
</evidence>
<dbReference type="InterPro" id="IPR025201">
    <property type="entry name" value="KdpD_TM"/>
</dbReference>